<evidence type="ECO:0000256" key="1">
    <source>
        <dbReference type="SAM" id="MobiDB-lite"/>
    </source>
</evidence>
<comment type="caution">
    <text evidence="2">The sequence shown here is derived from an EMBL/GenBank/DDBJ whole genome shotgun (WGS) entry which is preliminary data.</text>
</comment>
<dbReference type="EMBL" id="BARS01004744">
    <property type="protein sequence ID" value="GAF82845.1"/>
    <property type="molecule type" value="Genomic_DNA"/>
</dbReference>
<evidence type="ECO:0000313" key="2">
    <source>
        <dbReference type="EMBL" id="GAF82845.1"/>
    </source>
</evidence>
<protein>
    <submittedName>
        <fullName evidence="2">Uncharacterized protein</fullName>
    </submittedName>
</protein>
<gene>
    <name evidence="2" type="ORF">S01H1_09274</name>
</gene>
<proteinExistence type="predicted"/>
<sequence>MTKTNMRRSGKPLKSAKKGPVKARRLRRRRKLKFAPPAKARVHGAVASGTRGKGPPVRNVVLAETTTGGLCAKCPWNSRSASTLVTWDYWFRGEWRRARRARCDKHARSLKNQVEKARPQGSS</sequence>
<organism evidence="2">
    <name type="scientific">marine sediment metagenome</name>
    <dbReference type="NCBI Taxonomy" id="412755"/>
    <lineage>
        <taxon>unclassified sequences</taxon>
        <taxon>metagenomes</taxon>
        <taxon>ecological metagenomes</taxon>
    </lineage>
</organism>
<accession>X0U312</accession>
<name>X0U312_9ZZZZ</name>
<dbReference type="AlphaFoldDB" id="X0U312"/>
<feature type="region of interest" description="Disordered" evidence="1">
    <location>
        <begin position="1"/>
        <end position="57"/>
    </location>
</feature>
<reference evidence="2" key="1">
    <citation type="journal article" date="2014" name="Front. Microbiol.">
        <title>High frequency of phylogenetically diverse reductive dehalogenase-homologous genes in deep subseafloor sedimentary metagenomes.</title>
        <authorList>
            <person name="Kawai M."/>
            <person name="Futagami T."/>
            <person name="Toyoda A."/>
            <person name="Takaki Y."/>
            <person name="Nishi S."/>
            <person name="Hori S."/>
            <person name="Arai W."/>
            <person name="Tsubouchi T."/>
            <person name="Morono Y."/>
            <person name="Uchiyama I."/>
            <person name="Ito T."/>
            <person name="Fujiyama A."/>
            <person name="Inagaki F."/>
            <person name="Takami H."/>
        </authorList>
    </citation>
    <scope>NUCLEOTIDE SEQUENCE</scope>
    <source>
        <strain evidence="2">Expedition CK06-06</strain>
    </source>
</reference>
<feature type="compositionally biased region" description="Basic residues" evidence="1">
    <location>
        <begin position="1"/>
        <end position="33"/>
    </location>
</feature>